<organism evidence="1 2">
    <name type="scientific">Streptomyces smaragdinus</name>
    <dbReference type="NCBI Taxonomy" id="2585196"/>
    <lineage>
        <taxon>Bacteria</taxon>
        <taxon>Bacillati</taxon>
        <taxon>Actinomycetota</taxon>
        <taxon>Actinomycetes</taxon>
        <taxon>Kitasatosporales</taxon>
        <taxon>Streptomycetaceae</taxon>
        <taxon>Streptomyces</taxon>
    </lineage>
</organism>
<dbReference type="EMBL" id="WEGJ01000001">
    <property type="protein sequence ID" value="MQY09939.1"/>
    <property type="molecule type" value="Genomic_DNA"/>
</dbReference>
<sequence length="61" mass="6517">MWLETAGRTTVDGGILFPNVPPGTYEFTATHPTVKFAKFTATCTGNRLINASPPQGLHGMP</sequence>
<dbReference type="OrthoDB" id="5634787at2"/>
<dbReference type="Proteomes" id="UP000466345">
    <property type="component" value="Unassembled WGS sequence"/>
</dbReference>
<dbReference type="InterPro" id="IPR013784">
    <property type="entry name" value="Carb-bd-like_fold"/>
</dbReference>
<protein>
    <submittedName>
        <fullName evidence="1">Uncharacterized protein</fullName>
    </submittedName>
</protein>
<accession>A0A7K0C907</accession>
<evidence type="ECO:0000313" key="1">
    <source>
        <dbReference type="EMBL" id="MQY09939.1"/>
    </source>
</evidence>
<proteinExistence type="predicted"/>
<reference evidence="1 2" key="1">
    <citation type="submission" date="2019-10" db="EMBL/GenBank/DDBJ databases">
        <title>Streptomyces smaragdinus sp. nov. and Streptomyces fabii sp. nov., isolated from the gut of fungus growing-termite Macrotermes natalensis.</title>
        <authorList>
            <person name="Schwitalla J."/>
            <person name="Benndorf R."/>
            <person name="Martin K."/>
            <person name="De Beer W."/>
            <person name="Kaster A.-K."/>
            <person name="Vollmers J."/>
            <person name="Poulsen M."/>
            <person name="Beemelmanns C."/>
        </authorList>
    </citation>
    <scope>NUCLEOTIDE SEQUENCE [LARGE SCALE GENOMIC DNA]</scope>
    <source>
        <strain evidence="1 2">RB5</strain>
    </source>
</reference>
<dbReference type="RefSeq" id="WP_153449342.1">
    <property type="nucleotide sequence ID" value="NZ_WEGJ01000001.1"/>
</dbReference>
<dbReference type="SUPFAM" id="SSF49452">
    <property type="entry name" value="Starch-binding domain-like"/>
    <property type="match status" value="1"/>
</dbReference>
<dbReference type="GO" id="GO:0030246">
    <property type="term" value="F:carbohydrate binding"/>
    <property type="evidence" value="ECO:0007669"/>
    <property type="project" value="InterPro"/>
</dbReference>
<dbReference type="AlphaFoldDB" id="A0A7K0C907"/>
<gene>
    <name evidence="1" type="ORF">SRB5_00420</name>
</gene>
<keyword evidence="2" id="KW-1185">Reference proteome</keyword>
<evidence type="ECO:0000313" key="2">
    <source>
        <dbReference type="Proteomes" id="UP000466345"/>
    </source>
</evidence>
<comment type="caution">
    <text evidence="1">The sequence shown here is derived from an EMBL/GenBank/DDBJ whole genome shotgun (WGS) entry which is preliminary data.</text>
</comment>
<name>A0A7K0C907_9ACTN</name>